<dbReference type="RefSeq" id="XP_013327288.1">
    <property type="nucleotide sequence ID" value="XM_013471834.1"/>
</dbReference>
<dbReference type="EMBL" id="LASV01000241">
    <property type="protein sequence ID" value="KKA20676.1"/>
    <property type="molecule type" value="Genomic_DNA"/>
</dbReference>
<accession>A0A0F4YS70</accession>
<reference evidence="3 4" key="1">
    <citation type="submission" date="2015-04" db="EMBL/GenBank/DDBJ databases">
        <authorList>
            <person name="Heijne W.H."/>
            <person name="Fedorova N.D."/>
            <person name="Nierman W.C."/>
            <person name="Vollebregt A.W."/>
            <person name="Zhao Z."/>
            <person name="Wu L."/>
            <person name="Kumar M."/>
            <person name="Stam H."/>
            <person name="van den Berg M.A."/>
            <person name="Pel H.J."/>
        </authorList>
    </citation>
    <scope>NUCLEOTIDE SEQUENCE [LARGE SCALE GENOMIC DNA]</scope>
    <source>
        <strain evidence="3 4">CBS 393.64</strain>
    </source>
</reference>
<dbReference type="Proteomes" id="UP000053958">
    <property type="component" value="Unassembled WGS sequence"/>
</dbReference>
<organism evidence="3 4">
    <name type="scientific">Rasamsonia emersonii (strain ATCC 16479 / CBS 393.64 / IMI 116815)</name>
    <dbReference type="NCBI Taxonomy" id="1408163"/>
    <lineage>
        <taxon>Eukaryota</taxon>
        <taxon>Fungi</taxon>
        <taxon>Dikarya</taxon>
        <taxon>Ascomycota</taxon>
        <taxon>Pezizomycotina</taxon>
        <taxon>Eurotiomycetes</taxon>
        <taxon>Eurotiomycetidae</taxon>
        <taxon>Eurotiales</taxon>
        <taxon>Trichocomaceae</taxon>
        <taxon>Rasamsonia</taxon>
    </lineage>
</organism>
<keyword evidence="4" id="KW-1185">Reference proteome</keyword>
<feature type="compositionally biased region" description="Polar residues" evidence="1">
    <location>
        <begin position="1"/>
        <end position="13"/>
    </location>
</feature>
<dbReference type="GeneID" id="25317637"/>
<evidence type="ECO:0000313" key="4">
    <source>
        <dbReference type="Proteomes" id="UP000053958"/>
    </source>
</evidence>
<dbReference type="InterPro" id="IPR045632">
    <property type="entry name" value="DUF6314"/>
</dbReference>
<dbReference type="STRING" id="1408163.A0A0F4YS70"/>
<evidence type="ECO:0000313" key="3">
    <source>
        <dbReference type="EMBL" id="KKA20676.1"/>
    </source>
</evidence>
<dbReference type="Pfam" id="PF19834">
    <property type="entry name" value="DUF6314"/>
    <property type="match status" value="1"/>
</dbReference>
<proteinExistence type="predicted"/>
<feature type="region of interest" description="Disordered" evidence="1">
    <location>
        <begin position="1"/>
        <end position="24"/>
    </location>
</feature>
<dbReference type="OrthoDB" id="66881at2759"/>
<feature type="domain" description="DUF6314" evidence="2">
    <location>
        <begin position="227"/>
        <end position="280"/>
    </location>
</feature>
<dbReference type="AlphaFoldDB" id="A0A0F4YS70"/>
<protein>
    <recommendedName>
        <fullName evidence="2">DUF6314 domain-containing protein</fullName>
    </recommendedName>
</protein>
<name>A0A0F4YS70_RASE3</name>
<gene>
    <name evidence="3" type="ORF">T310_5292</name>
</gene>
<comment type="caution">
    <text evidence="3">The sequence shown here is derived from an EMBL/GenBank/DDBJ whole genome shotgun (WGS) entry which is preliminary data.</text>
</comment>
<evidence type="ECO:0000259" key="2">
    <source>
        <dbReference type="Pfam" id="PF19834"/>
    </source>
</evidence>
<sequence length="284" mass="30730">MTDPSSGSKNTMNHILKPAGAKTPPSSRLLRALFTSLAGEDSRRWTLTRHLRSDNPADLNGELRGIATFQPLPGSPTTSTTGGVGGSFKDLLYREEGEVPGTVVRGMAGLRWSKKYIWRLNCSDDVDDGDADATSAGDHTNLDSGNDGRAGISVWFVKVAASSSSGKDGSQQQQQQHDEADYLFHEFEFDGESGAADNLNPESEDVFVAAPTPPAAPSSTTASTTTILTARGNHLCVKDMYRTAYAFSIHPETGEVLSWASRHVVKGPKKNQEIVNWYQREREG</sequence>
<evidence type="ECO:0000256" key="1">
    <source>
        <dbReference type="SAM" id="MobiDB-lite"/>
    </source>
</evidence>